<sequence>MSVIIFSGPTLSAPDIKNILKADCRPPAKQGDIYLATYDQPNVIVLIDGYFENVPAVWHKEILYAMSIGIKVYGCSSMGALRAAELAHFGMQGFGDVFESYYAGVLEDDDEVALIHGPEELGYPQASTPMVNIRATLEQAVERTILNQQESDHLIDSIKQLHYPKRSFSVLHDYAKQYLGDTKAQSLREFTENHSIDIKKHDAVTLLKQLSERPELLHPLKAENRHRFIPTDAWERLVSQLDHQRKLSTHFMTTEELHRELKLDGCFWDLKQQALSRKSALRTASIHNPTISDKQKQSALLELAFKQSAYTNQDLDFEHLATWLASQNISTHDFETLVSNESLFAWLNDNHQYFDSELIDLLKLNQRYSDYLSRITFKRDTQQLSLSELNINEQQLWDWFFSTKHSNSPTHNPQDLWPILGFTSYEELKTATMQDYQFYLQSGNHL</sequence>
<keyword evidence="3" id="KW-1185">Reference proteome</keyword>
<proteinExistence type="predicted"/>
<name>A0ABV4NH04_9VIBR</name>
<gene>
    <name evidence="2" type="ORF">AB4566_20600</name>
</gene>
<evidence type="ECO:0000259" key="1">
    <source>
        <dbReference type="Pfam" id="PF07812"/>
    </source>
</evidence>
<feature type="domain" description="TfuA-like core" evidence="1">
    <location>
        <begin position="48"/>
        <end position="167"/>
    </location>
</feature>
<accession>A0ABV4NH04</accession>
<dbReference type="InterPro" id="IPR012924">
    <property type="entry name" value="TfuA_core"/>
</dbReference>
<evidence type="ECO:0000313" key="3">
    <source>
        <dbReference type="Proteomes" id="UP001570417"/>
    </source>
</evidence>
<dbReference type="RefSeq" id="WP_372268289.1">
    <property type="nucleotide sequence ID" value="NZ_JBFRUW010000107.1"/>
</dbReference>
<evidence type="ECO:0000313" key="2">
    <source>
        <dbReference type="EMBL" id="MFA0570661.1"/>
    </source>
</evidence>
<comment type="caution">
    <text evidence="2">The sequence shown here is derived from an EMBL/GenBank/DDBJ whole genome shotgun (WGS) entry which is preliminary data.</text>
</comment>
<dbReference type="Proteomes" id="UP001570417">
    <property type="component" value="Unassembled WGS sequence"/>
</dbReference>
<dbReference type="EMBL" id="JBFRUW010000107">
    <property type="protein sequence ID" value="MFA0570661.1"/>
    <property type="molecule type" value="Genomic_DNA"/>
</dbReference>
<protein>
    <submittedName>
        <fullName evidence="2">TfuA-like protein</fullName>
    </submittedName>
</protein>
<dbReference type="Pfam" id="PF07812">
    <property type="entry name" value="TfuA"/>
    <property type="match status" value="1"/>
</dbReference>
<reference evidence="2 3" key="1">
    <citation type="journal article" date="2024" name="ISME J.">
        <title>Tailless and filamentous prophages are predominant in marine Vibrio.</title>
        <authorList>
            <person name="Steensen K."/>
            <person name="Seneca J."/>
            <person name="Bartlau N."/>
            <person name="Yu X.A."/>
            <person name="Hussain F.A."/>
            <person name="Polz M.F."/>
        </authorList>
    </citation>
    <scope>NUCLEOTIDE SEQUENCE [LARGE SCALE GENOMIC DNA]</scope>
    <source>
        <strain evidence="2 3">10N.222.51.A1</strain>
    </source>
</reference>
<organism evidence="2 3">
    <name type="scientific">Vibrio gallaecicus</name>
    <dbReference type="NCBI Taxonomy" id="552386"/>
    <lineage>
        <taxon>Bacteria</taxon>
        <taxon>Pseudomonadati</taxon>
        <taxon>Pseudomonadota</taxon>
        <taxon>Gammaproteobacteria</taxon>
        <taxon>Vibrionales</taxon>
        <taxon>Vibrionaceae</taxon>
        <taxon>Vibrio</taxon>
    </lineage>
</organism>